<reference evidence="10 11" key="2">
    <citation type="submission" date="2016-08" db="EMBL/GenBank/DDBJ databases">
        <title>Pervasive Adenine N6-methylation of Active Genes in Fungi.</title>
        <authorList>
            <consortium name="DOE Joint Genome Institute"/>
            <person name="Mondo S.J."/>
            <person name="Dannebaum R.O."/>
            <person name="Kuo R.C."/>
            <person name="Labutti K."/>
            <person name="Haridas S."/>
            <person name="Kuo A."/>
            <person name="Salamov A."/>
            <person name="Ahrendt S.R."/>
            <person name="Lipzen A."/>
            <person name="Sullivan W."/>
            <person name="Andreopoulos W.B."/>
            <person name="Clum A."/>
            <person name="Lindquist E."/>
            <person name="Daum C."/>
            <person name="Ramamoorthy G.K."/>
            <person name="Gryganskyi A."/>
            <person name="Culley D."/>
            <person name="Magnuson J.K."/>
            <person name="James T.Y."/>
            <person name="O'Malley M.A."/>
            <person name="Stajich J.E."/>
            <person name="Spatafora J.W."/>
            <person name="Visel A."/>
            <person name="Grigoriev I.V."/>
        </authorList>
    </citation>
    <scope>NUCLEOTIDE SEQUENCE [LARGE SCALE GENOMIC DNA]</scope>
    <source>
        <strain evidence="11">finn</strain>
    </source>
</reference>
<feature type="transmembrane region" description="Helical" evidence="8">
    <location>
        <begin position="413"/>
        <end position="434"/>
    </location>
</feature>
<evidence type="ECO:0000256" key="1">
    <source>
        <dbReference type="ARBA" id="ARBA00004141"/>
    </source>
</evidence>
<dbReference type="STRING" id="1754191.A0A1Y1VCG9"/>
<feature type="transmembrane region" description="Helical" evidence="8">
    <location>
        <begin position="307"/>
        <end position="327"/>
    </location>
</feature>
<dbReference type="GO" id="GO:0005774">
    <property type="term" value="C:vacuolar membrane"/>
    <property type="evidence" value="ECO:0007669"/>
    <property type="project" value="TreeGrafter"/>
</dbReference>
<feature type="transmembrane region" description="Helical" evidence="8">
    <location>
        <begin position="183"/>
        <end position="205"/>
    </location>
</feature>
<comment type="subcellular location">
    <subcellularLocation>
        <location evidence="1">Membrane</location>
        <topology evidence="1">Multi-pass membrane protein</topology>
    </subcellularLocation>
</comment>
<dbReference type="InterPro" id="IPR013057">
    <property type="entry name" value="AA_transpt_TM"/>
</dbReference>
<evidence type="ECO:0000256" key="7">
    <source>
        <dbReference type="ARBA" id="ARBA00023136"/>
    </source>
</evidence>
<proteinExistence type="inferred from homology"/>
<dbReference type="AlphaFoldDB" id="A0A1Y1VCG9"/>
<organism evidence="10 11">
    <name type="scientific">Piromyces finnis</name>
    <dbReference type="NCBI Taxonomy" id="1754191"/>
    <lineage>
        <taxon>Eukaryota</taxon>
        <taxon>Fungi</taxon>
        <taxon>Fungi incertae sedis</taxon>
        <taxon>Chytridiomycota</taxon>
        <taxon>Chytridiomycota incertae sedis</taxon>
        <taxon>Neocallimastigomycetes</taxon>
        <taxon>Neocallimastigales</taxon>
        <taxon>Neocallimastigaceae</taxon>
        <taxon>Piromyces</taxon>
    </lineage>
</organism>
<sequence>MSENQPLLNNENGNIDSQNYDTISYSTVNSTISDVNVINNDDIENGCSSFQACFNTINLLAGIGIMAIPYCFKIGGVIPSIFFLITMGTISRYTASLIGKCIKKDCSLNSYSIMGLKLFGKTGCSIISLFFIFELFCSLMANLILVRDTINLLYPKIPQYICLLIAFGCCSSLTYIKKLVTLSWISLIGLLATFSLFIVLIFNGLSNPTGPGSLFDIQQINLWPKDFLGLFTVIGIFEMGFSGHSVFPSIYLSLTKKKKFNGVLTFSYSWIIILYLLFGLAGAFMYGEDTYPQIMQNIYATLNSKTQFIGNIAAWIIIIVPITKYALLMDPIAFSVTQFISSNFSKINTESNIFFVSLKTIITTLALISVIIVPMFQTILGVMGSALCTVTALIFPILCYLKTHKEANRPIHYLLLAFCLSICIFGTIGAVHSLRQ</sequence>
<keyword evidence="5" id="KW-0029">Amino-acid transport</keyword>
<evidence type="ECO:0000256" key="4">
    <source>
        <dbReference type="ARBA" id="ARBA00022692"/>
    </source>
</evidence>
<keyword evidence="4 8" id="KW-0812">Transmembrane</keyword>
<dbReference type="GO" id="GO:0015179">
    <property type="term" value="F:L-amino acid transmembrane transporter activity"/>
    <property type="evidence" value="ECO:0007669"/>
    <property type="project" value="TreeGrafter"/>
</dbReference>
<keyword evidence="6 8" id="KW-1133">Transmembrane helix</keyword>
<dbReference type="Pfam" id="PF01490">
    <property type="entry name" value="Aa_trans"/>
    <property type="match status" value="1"/>
</dbReference>
<gene>
    <name evidence="10" type="ORF">BCR36DRAFT_324424</name>
</gene>
<evidence type="ECO:0000259" key="9">
    <source>
        <dbReference type="Pfam" id="PF01490"/>
    </source>
</evidence>
<evidence type="ECO:0000256" key="5">
    <source>
        <dbReference type="ARBA" id="ARBA00022970"/>
    </source>
</evidence>
<comment type="similarity">
    <text evidence="2">Belongs to the amino acid/polyamine transporter 2 family.</text>
</comment>
<feature type="transmembrane region" description="Helical" evidence="8">
    <location>
        <begin position="353"/>
        <end position="373"/>
    </location>
</feature>
<comment type="caution">
    <text evidence="10">The sequence shown here is derived from an EMBL/GenBank/DDBJ whole genome shotgun (WGS) entry which is preliminary data.</text>
</comment>
<keyword evidence="11" id="KW-1185">Reference proteome</keyword>
<evidence type="ECO:0000256" key="8">
    <source>
        <dbReference type="SAM" id="Phobius"/>
    </source>
</evidence>
<evidence type="ECO:0000313" key="11">
    <source>
        <dbReference type="Proteomes" id="UP000193719"/>
    </source>
</evidence>
<accession>A0A1Y1VCG9</accession>
<reference evidence="10 11" key="1">
    <citation type="submission" date="2016-08" db="EMBL/GenBank/DDBJ databases">
        <title>Genomes of anaerobic fungi encode conserved fungal cellulosomes for biomass hydrolysis.</title>
        <authorList>
            <consortium name="DOE Joint Genome Institute"/>
            <person name="Haitjema C.H."/>
            <person name="Gilmore S.P."/>
            <person name="Henske J.K."/>
            <person name="Solomon K.V."/>
            <person name="De Groot R."/>
            <person name="Kuo A."/>
            <person name="Mondo S.J."/>
            <person name="Salamov A.A."/>
            <person name="Labutti K."/>
            <person name="Zhao Z."/>
            <person name="Chiniquy J."/>
            <person name="Barry K."/>
            <person name="Brewer H.M."/>
            <person name="Purvine S.O."/>
            <person name="Wright A.T."/>
            <person name="Boxma B."/>
            <person name="Van Alen T."/>
            <person name="Hackstein J.H."/>
            <person name="Baker S.E."/>
            <person name="Grigoriev I.V."/>
            <person name="O'Malley M.A."/>
        </authorList>
    </citation>
    <scope>NUCLEOTIDE SEQUENCE [LARGE SCALE GENOMIC DNA]</scope>
    <source>
        <strain evidence="11">finn</strain>
    </source>
</reference>
<protein>
    <recommendedName>
        <fullName evidence="9">Amino acid transporter transmembrane domain-containing protein</fullName>
    </recommendedName>
</protein>
<feature type="transmembrane region" description="Helical" evidence="8">
    <location>
        <begin position="124"/>
        <end position="145"/>
    </location>
</feature>
<evidence type="ECO:0000256" key="6">
    <source>
        <dbReference type="ARBA" id="ARBA00022989"/>
    </source>
</evidence>
<dbReference type="PANTHER" id="PTHR22950:SF692">
    <property type="entry name" value="TRANSMEMBRANE AMINO ACID TRANSPORTER FAMILY PROTEIN"/>
    <property type="match status" value="1"/>
</dbReference>
<evidence type="ECO:0000313" key="10">
    <source>
        <dbReference type="EMBL" id="ORX52557.1"/>
    </source>
</evidence>
<dbReference type="Proteomes" id="UP000193719">
    <property type="component" value="Unassembled WGS sequence"/>
</dbReference>
<feature type="transmembrane region" description="Helical" evidence="8">
    <location>
        <begin position="227"/>
        <end position="254"/>
    </location>
</feature>
<keyword evidence="7 8" id="KW-0472">Membrane</keyword>
<feature type="transmembrane region" description="Helical" evidence="8">
    <location>
        <begin position="379"/>
        <end position="401"/>
    </location>
</feature>
<feature type="transmembrane region" description="Helical" evidence="8">
    <location>
        <begin position="59"/>
        <end position="85"/>
    </location>
</feature>
<name>A0A1Y1VCG9_9FUNG</name>
<dbReference type="OrthoDB" id="40134at2759"/>
<feature type="transmembrane region" description="Helical" evidence="8">
    <location>
        <begin position="157"/>
        <end position="176"/>
    </location>
</feature>
<evidence type="ECO:0000256" key="3">
    <source>
        <dbReference type="ARBA" id="ARBA00022448"/>
    </source>
</evidence>
<dbReference type="PANTHER" id="PTHR22950">
    <property type="entry name" value="AMINO ACID TRANSPORTER"/>
    <property type="match status" value="1"/>
</dbReference>
<evidence type="ECO:0000256" key="2">
    <source>
        <dbReference type="ARBA" id="ARBA00008066"/>
    </source>
</evidence>
<dbReference type="EMBL" id="MCFH01000015">
    <property type="protein sequence ID" value="ORX52557.1"/>
    <property type="molecule type" value="Genomic_DNA"/>
</dbReference>
<feature type="domain" description="Amino acid transporter transmembrane" evidence="9">
    <location>
        <begin position="48"/>
        <end position="426"/>
    </location>
</feature>
<keyword evidence="3" id="KW-0813">Transport</keyword>
<feature type="transmembrane region" description="Helical" evidence="8">
    <location>
        <begin position="266"/>
        <end position="287"/>
    </location>
</feature>